<proteinExistence type="predicted"/>
<dbReference type="RefSeq" id="WP_110276924.1">
    <property type="nucleotide sequence ID" value="NZ_QJJG01000026.1"/>
</dbReference>
<keyword evidence="4 5" id="KW-0472">Membrane</keyword>
<evidence type="ECO:0000256" key="5">
    <source>
        <dbReference type="SAM" id="Phobius"/>
    </source>
</evidence>
<keyword evidence="2 5" id="KW-0812">Transmembrane</keyword>
<dbReference type="AlphaFoldDB" id="A0A318FAJ3"/>
<feature type="domain" description="O-antigen ligase-related" evidence="6">
    <location>
        <begin position="189"/>
        <end position="342"/>
    </location>
</feature>
<feature type="transmembrane region" description="Helical" evidence="5">
    <location>
        <begin position="97"/>
        <end position="114"/>
    </location>
</feature>
<dbReference type="GO" id="GO:0016874">
    <property type="term" value="F:ligase activity"/>
    <property type="evidence" value="ECO:0007669"/>
    <property type="project" value="UniProtKB-KW"/>
</dbReference>
<feature type="transmembrane region" description="Helical" evidence="5">
    <location>
        <begin position="228"/>
        <end position="248"/>
    </location>
</feature>
<dbReference type="InterPro" id="IPR007016">
    <property type="entry name" value="O-antigen_ligase-rel_domated"/>
</dbReference>
<name>A0A318FAJ3_KLEOX</name>
<dbReference type="PANTHER" id="PTHR37422:SF17">
    <property type="entry name" value="O-ANTIGEN LIGASE"/>
    <property type="match status" value="1"/>
</dbReference>
<dbReference type="Proteomes" id="UP000247485">
    <property type="component" value="Unassembled WGS sequence"/>
</dbReference>
<keyword evidence="7" id="KW-0436">Ligase</keyword>
<feature type="transmembrane region" description="Helical" evidence="5">
    <location>
        <begin position="359"/>
        <end position="392"/>
    </location>
</feature>
<gene>
    <name evidence="7" type="ORF">DET57_1268</name>
</gene>
<feature type="transmembrane region" description="Helical" evidence="5">
    <location>
        <begin position="59"/>
        <end position="77"/>
    </location>
</feature>
<feature type="transmembrane region" description="Helical" evidence="5">
    <location>
        <begin position="160"/>
        <end position="175"/>
    </location>
</feature>
<organism evidence="7 8">
    <name type="scientific">Klebsiella oxytoca</name>
    <dbReference type="NCBI Taxonomy" id="571"/>
    <lineage>
        <taxon>Bacteria</taxon>
        <taxon>Pseudomonadati</taxon>
        <taxon>Pseudomonadota</taxon>
        <taxon>Gammaproteobacteria</taxon>
        <taxon>Enterobacterales</taxon>
        <taxon>Enterobacteriaceae</taxon>
        <taxon>Klebsiella/Raoultella group</taxon>
        <taxon>Klebsiella</taxon>
    </lineage>
</organism>
<evidence type="ECO:0000256" key="2">
    <source>
        <dbReference type="ARBA" id="ARBA00022692"/>
    </source>
</evidence>
<reference evidence="7 8" key="1">
    <citation type="submission" date="2018-05" db="EMBL/GenBank/DDBJ databases">
        <title>Freshwater and sediment microbial communities from various areas in North America, analyzing microbe dynamics in response to fracking.</title>
        <authorList>
            <person name="Lamendella R."/>
        </authorList>
    </citation>
    <scope>NUCLEOTIDE SEQUENCE [LARGE SCALE GENOMIC DNA]</scope>
    <source>
        <strain evidence="7 8">67</strain>
    </source>
</reference>
<accession>A0A318FAJ3</accession>
<dbReference type="Pfam" id="PF04932">
    <property type="entry name" value="Wzy_C"/>
    <property type="match status" value="1"/>
</dbReference>
<protein>
    <submittedName>
        <fullName evidence="7">O-antigen ligase</fullName>
    </submittedName>
</protein>
<feature type="transmembrane region" description="Helical" evidence="5">
    <location>
        <begin position="182"/>
        <end position="199"/>
    </location>
</feature>
<feature type="transmembrane region" description="Helical" evidence="5">
    <location>
        <begin position="330"/>
        <end position="352"/>
    </location>
</feature>
<evidence type="ECO:0000259" key="6">
    <source>
        <dbReference type="Pfam" id="PF04932"/>
    </source>
</evidence>
<feature type="transmembrane region" description="Helical" evidence="5">
    <location>
        <begin position="121"/>
        <end position="140"/>
    </location>
</feature>
<dbReference type="PANTHER" id="PTHR37422">
    <property type="entry name" value="TEICHURONIC ACID BIOSYNTHESIS PROTEIN TUAE"/>
    <property type="match status" value="1"/>
</dbReference>
<evidence type="ECO:0000256" key="1">
    <source>
        <dbReference type="ARBA" id="ARBA00004141"/>
    </source>
</evidence>
<feature type="transmembrane region" description="Helical" evidence="5">
    <location>
        <begin position="7"/>
        <end position="25"/>
    </location>
</feature>
<keyword evidence="3 5" id="KW-1133">Transmembrane helix</keyword>
<dbReference type="InterPro" id="IPR051533">
    <property type="entry name" value="WaaL-like"/>
</dbReference>
<evidence type="ECO:0000256" key="4">
    <source>
        <dbReference type="ARBA" id="ARBA00023136"/>
    </source>
</evidence>
<dbReference type="EMBL" id="QJJG01000026">
    <property type="protein sequence ID" value="PXW37303.1"/>
    <property type="molecule type" value="Genomic_DNA"/>
</dbReference>
<evidence type="ECO:0000313" key="7">
    <source>
        <dbReference type="EMBL" id="PXW37303.1"/>
    </source>
</evidence>
<feature type="transmembrane region" description="Helical" evidence="5">
    <location>
        <begin position="31"/>
        <end position="47"/>
    </location>
</feature>
<evidence type="ECO:0000256" key="3">
    <source>
        <dbReference type="ARBA" id="ARBA00022989"/>
    </source>
</evidence>
<comment type="subcellular location">
    <subcellularLocation>
        <location evidence="1">Membrane</location>
        <topology evidence="1">Multi-pass membrane protein</topology>
    </subcellularLocation>
</comment>
<comment type="caution">
    <text evidence="7">The sequence shown here is derived from an EMBL/GenBank/DDBJ whole genome shotgun (WGS) entry which is preliminary data.</text>
</comment>
<dbReference type="GO" id="GO:0016020">
    <property type="term" value="C:membrane"/>
    <property type="evidence" value="ECO:0007669"/>
    <property type="project" value="UniProtKB-SubCell"/>
</dbReference>
<evidence type="ECO:0000313" key="8">
    <source>
        <dbReference type="Proteomes" id="UP000247485"/>
    </source>
</evidence>
<sequence>MEKINRNIYTLTIILAAISLLFLLLDSAQQRVFFYLAIYASVLGLFLERKNLGGIRLKVAFLPLIVGAMEMLWFLFYEVKHGHINHYNDHFLGGKKLLLGSILVLYLDSFKHYLHRNALKKIFLIVVGISLLLATVYGFIQEWQGISRVEMAINRPTVAAYIYSTLSLAFIYALFQLRKRPAYMLAVAVMLISYLNIIFTGTRAAMGLYPVLIFLLTLFNFKKIQLKPMLGVAVVVLCIVGVNFNAHIKPKITQTVHEISTYQTGNDDTSLGARFSMWTVGIYNGVHKPLGQSMESRERLSADYVQDHPENKTAMMYINVHLHNEIIDTFSLQGVIGLALILGFYIGGALLAVRRNNPLLLFIMLSMFVYGFTDVLLISAEFVTFFIILVAFSTVITEDNIAPVSVGRSGKPVWRDGLAQKNGYYHRILVK</sequence>